<keyword evidence="1 3" id="KW-0378">Hydrolase</keyword>
<reference evidence="3 4" key="1">
    <citation type="submission" date="2018-12" db="EMBL/GenBank/DDBJ databases">
        <authorList>
            <consortium name="Pathogen Informatics"/>
        </authorList>
    </citation>
    <scope>NUCLEOTIDE SEQUENCE [LARGE SCALE GENOMIC DNA]</scope>
    <source>
        <strain evidence="3 4">NCTC6754</strain>
    </source>
</reference>
<dbReference type="Proteomes" id="UP000269208">
    <property type="component" value="Chromosome"/>
</dbReference>
<dbReference type="SUPFAM" id="SSF48208">
    <property type="entry name" value="Six-hairpin glycosidases"/>
    <property type="match status" value="1"/>
</dbReference>
<dbReference type="PANTHER" id="PTHR23403">
    <property type="entry name" value="TREHALASE"/>
    <property type="match status" value="1"/>
</dbReference>
<gene>
    <name evidence="3" type="primary">treF_3</name>
    <name evidence="3" type="ORF">NCTC6754_02285</name>
</gene>
<dbReference type="GO" id="GO:0005993">
    <property type="term" value="P:trehalose catabolic process"/>
    <property type="evidence" value="ECO:0007669"/>
    <property type="project" value="TreeGrafter"/>
</dbReference>
<evidence type="ECO:0000313" key="3">
    <source>
        <dbReference type="EMBL" id="VEB52556.1"/>
    </source>
</evidence>
<dbReference type="InterPro" id="IPR018232">
    <property type="entry name" value="Glyco_hydro_37_CS"/>
</dbReference>
<dbReference type="InterPro" id="IPR012341">
    <property type="entry name" value="6hp_glycosidase-like_sf"/>
</dbReference>
<organism evidence="3 4">
    <name type="scientific">Salmonella enterica I</name>
    <dbReference type="NCBI Taxonomy" id="59201"/>
    <lineage>
        <taxon>Bacteria</taxon>
        <taxon>Pseudomonadati</taxon>
        <taxon>Pseudomonadota</taxon>
        <taxon>Gammaproteobacteria</taxon>
        <taxon>Enterobacterales</taxon>
        <taxon>Enterobacteriaceae</taxon>
        <taxon>Salmonella</taxon>
    </lineage>
</organism>
<dbReference type="InterPro" id="IPR001661">
    <property type="entry name" value="Glyco_hydro_37"/>
</dbReference>
<sequence length="109" mass="12539">MSLIPKTRSKNILTSFWPILTREPQDHIPWSSLLALPQSYIVPGGRFSETYYWDSYFTMLGLAESGREDLLKCMADNFAWMIEKLWPYSQRQPDLLSEPFAAAGFCPDG</sequence>
<dbReference type="PROSITE" id="PS00927">
    <property type="entry name" value="TREHALASE_1"/>
    <property type="match status" value="1"/>
</dbReference>
<dbReference type="EMBL" id="LR134190">
    <property type="protein sequence ID" value="VEB52556.1"/>
    <property type="molecule type" value="Genomic_DNA"/>
</dbReference>
<dbReference type="AlphaFoldDB" id="A0A3S4LQM8"/>
<dbReference type="InterPro" id="IPR008928">
    <property type="entry name" value="6-hairpin_glycosidase_sf"/>
</dbReference>
<dbReference type="GO" id="GO:0004555">
    <property type="term" value="F:alpha,alpha-trehalase activity"/>
    <property type="evidence" value="ECO:0007669"/>
    <property type="project" value="UniProtKB-EC"/>
</dbReference>
<proteinExistence type="predicted"/>
<dbReference type="PANTHER" id="PTHR23403:SF8">
    <property type="entry name" value="CYTOPLASMIC TREHALASE"/>
    <property type="match status" value="1"/>
</dbReference>
<evidence type="ECO:0000256" key="2">
    <source>
        <dbReference type="ARBA" id="ARBA00023295"/>
    </source>
</evidence>
<dbReference type="Gene3D" id="1.50.10.10">
    <property type="match status" value="1"/>
</dbReference>
<dbReference type="Pfam" id="PF01204">
    <property type="entry name" value="Trehalase"/>
    <property type="match status" value="1"/>
</dbReference>
<evidence type="ECO:0000256" key="1">
    <source>
        <dbReference type="ARBA" id="ARBA00022801"/>
    </source>
</evidence>
<dbReference type="EC" id="3.2.1.28" evidence="3"/>
<protein>
    <submittedName>
        <fullName evidence="3">Cytoplasmic trehalase</fullName>
        <ecNumber evidence="3">3.2.1.28</ecNumber>
    </submittedName>
</protein>
<evidence type="ECO:0000313" key="4">
    <source>
        <dbReference type="Proteomes" id="UP000269208"/>
    </source>
</evidence>
<name>A0A3S4LQM8_SALET</name>
<keyword evidence="2 3" id="KW-0326">Glycosidase</keyword>
<accession>A0A3S4LQM8</accession>